<feature type="transmembrane region" description="Helical" evidence="1">
    <location>
        <begin position="46"/>
        <end position="66"/>
    </location>
</feature>
<dbReference type="AlphaFoldDB" id="A0A167Q421"/>
<keyword evidence="3" id="KW-1185">Reference proteome</keyword>
<sequence>MYPGASPLPPYFTFLQARLQMVRDDWAAKTAPGSPFLSSLNILANALRASSLLLALALLSGILSSAPGVLPLLRGLAFLQLLAAASHTALSRWAHHKTRARTALSLAVLLAYGAVSLLVQQAVLLSCPDEPRLQLLLEVVRFQGWHIALDVADISPPRETCNARPSLLVSF</sequence>
<protein>
    <submittedName>
        <fullName evidence="2">Uncharacterized protein</fullName>
    </submittedName>
</protein>
<evidence type="ECO:0000256" key="1">
    <source>
        <dbReference type="SAM" id="Phobius"/>
    </source>
</evidence>
<feature type="transmembrane region" description="Helical" evidence="1">
    <location>
        <begin position="102"/>
        <end position="124"/>
    </location>
</feature>
<gene>
    <name evidence="2" type="ORF">CALVIDRAFT_561252</name>
</gene>
<name>A0A167Q421_CALVF</name>
<reference evidence="2 3" key="1">
    <citation type="journal article" date="2016" name="Mol. Biol. Evol.">
        <title>Comparative Genomics of Early-Diverging Mushroom-Forming Fungi Provides Insights into the Origins of Lignocellulose Decay Capabilities.</title>
        <authorList>
            <person name="Nagy L.G."/>
            <person name="Riley R."/>
            <person name="Tritt A."/>
            <person name="Adam C."/>
            <person name="Daum C."/>
            <person name="Floudas D."/>
            <person name="Sun H."/>
            <person name="Yadav J.S."/>
            <person name="Pangilinan J."/>
            <person name="Larsson K.H."/>
            <person name="Matsuura K."/>
            <person name="Barry K."/>
            <person name="Labutti K."/>
            <person name="Kuo R."/>
            <person name="Ohm R.A."/>
            <person name="Bhattacharya S.S."/>
            <person name="Shirouzu T."/>
            <person name="Yoshinaga Y."/>
            <person name="Martin F.M."/>
            <person name="Grigoriev I.V."/>
            <person name="Hibbett D.S."/>
        </authorList>
    </citation>
    <scope>NUCLEOTIDE SEQUENCE [LARGE SCALE GENOMIC DNA]</scope>
    <source>
        <strain evidence="2 3">TUFC12733</strain>
    </source>
</reference>
<organism evidence="2 3">
    <name type="scientific">Calocera viscosa (strain TUFC12733)</name>
    <dbReference type="NCBI Taxonomy" id="1330018"/>
    <lineage>
        <taxon>Eukaryota</taxon>
        <taxon>Fungi</taxon>
        <taxon>Dikarya</taxon>
        <taxon>Basidiomycota</taxon>
        <taxon>Agaricomycotina</taxon>
        <taxon>Dacrymycetes</taxon>
        <taxon>Dacrymycetales</taxon>
        <taxon>Dacrymycetaceae</taxon>
        <taxon>Calocera</taxon>
    </lineage>
</organism>
<keyword evidence="1" id="KW-0472">Membrane</keyword>
<keyword evidence="1" id="KW-0812">Transmembrane</keyword>
<evidence type="ECO:0000313" key="3">
    <source>
        <dbReference type="Proteomes" id="UP000076738"/>
    </source>
</evidence>
<dbReference type="EMBL" id="KV417272">
    <property type="protein sequence ID" value="KZO99391.1"/>
    <property type="molecule type" value="Genomic_DNA"/>
</dbReference>
<keyword evidence="1" id="KW-1133">Transmembrane helix</keyword>
<proteinExistence type="predicted"/>
<dbReference type="Proteomes" id="UP000076738">
    <property type="component" value="Unassembled WGS sequence"/>
</dbReference>
<dbReference type="OrthoDB" id="10449165at2759"/>
<accession>A0A167Q421</accession>
<evidence type="ECO:0000313" key="2">
    <source>
        <dbReference type="EMBL" id="KZO99391.1"/>
    </source>
</evidence>